<organism evidence="1 2">
    <name type="scientific">Bathymodiolus azoricus thioautotrophic gill symbiont</name>
    <dbReference type="NCBI Taxonomy" id="235205"/>
    <lineage>
        <taxon>Bacteria</taxon>
        <taxon>Pseudomonadati</taxon>
        <taxon>Pseudomonadota</taxon>
        <taxon>Gammaproteobacteria</taxon>
        <taxon>sulfur-oxidizing symbionts</taxon>
    </lineage>
</organism>
<protein>
    <submittedName>
        <fullName evidence="1">Uncharacterized protein</fullName>
    </submittedName>
</protein>
<gene>
    <name evidence="1" type="ORF">BAZSYMB_GCONTIG00858_1</name>
</gene>
<dbReference type="EMBL" id="CVUD02000081">
    <property type="protein sequence ID" value="SEH66600.1"/>
    <property type="molecule type" value="Genomic_DNA"/>
</dbReference>
<evidence type="ECO:0000313" key="2">
    <source>
        <dbReference type="Proteomes" id="UP000198559"/>
    </source>
</evidence>
<dbReference type="Proteomes" id="UP000198559">
    <property type="component" value="Unassembled WGS sequence"/>
</dbReference>
<accession>A0A1H6K504</accession>
<evidence type="ECO:0000313" key="1">
    <source>
        <dbReference type="EMBL" id="SEH66600.1"/>
    </source>
</evidence>
<name>A0A1H6K504_9GAMM</name>
<dbReference type="AlphaFoldDB" id="A0A1H6K504"/>
<sequence>MRSSLPINASSCVHFALGFCVSVKSSCTSLSSNFSTSCLPSLLKLTLARRLS</sequence>
<reference evidence="2" key="1">
    <citation type="submission" date="2016-06" db="EMBL/GenBank/DDBJ databases">
        <authorList>
            <person name="Petersen J."/>
            <person name="Sayavedra L."/>
        </authorList>
    </citation>
    <scope>NUCLEOTIDE SEQUENCE [LARGE SCALE GENOMIC DNA]</scope>
    <source>
        <strain evidence="2">BazSymB</strain>
    </source>
</reference>
<proteinExistence type="predicted"/>